<feature type="chain" id="PRO_5046525913" description="Lipoprotein" evidence="2">
    <location>
        <begin position="20"/>
        <end position="366"/>
    </location>
</feature>
<dbReference type="PANTHER" id="PTHR47197">
    <property type="entry name" value="PROTEIN NIRF"/>
    <property type="match status" value="1"/>
</dbReference>
<dbReference type="Gene3D" id="2.130.10.10">
    <property type="entry name" value="YVTN repeat-like/Quinoprotein amine dehydrogenase"/>
    <property type="match status" value="1"/>
</dbReference>
<dbReference type="EMBL" id="CP073721">
    <property type="protein sequence ID" value="UWZ39799.1"/>
    <property type="molecule type" value="Genomic_DNA"/>
</dbReference>
<name>A0ABY5ZDQ1_9ACTN</name>
<feature type="signal peptide" evidence="2">
    <location>
        <begin position="1"/>
        <end position="19"/>
    </location>
</feature>
<evidence type="ECO:0008006" key="5">
    <source>
        <dbReference type="Google" id="ProtNLM"/>
    </source>
</evidence>
<dbReference type="Proteomes" id="UP001058271">
    <property type="component" value="Chromosome"/>
</dbReference>
<feature type="region of interest" description="Disordered" evidence="1">
    <location>
        <begin position="122"/>
        <end position="161"/>
    </location>
</feature>
<keyword evidence="4" id="KW-1185">Reference proteome</keyword>
<dbReference type="InterPro" id="IPR015943">
    <property type="entry name" value="WD40/YVTN_repeat-like_dom_sf"/>
</dbReference>
<dbReference type="RefSeq" id="WP_260729229.1">
    <property type="nucleotide sequence ID" value="NZ_BAAABS010000096.1"/>
</dbReference>
<sequence length="366" mass="36205">MPRSGLLLAAALLSLGLTACTADAPKSHRDATVPTPTWAPSLTASPAGTVAKVAGAPASVAVEVGGSRTAVALDTAVVVLDERGTELARVPVDQPARAVVALPGGGFRALAGATVLNLPPLTGTSSTGTSSTGASSPGPSAPAAAPSASGPSATGPSGGAWPGLARWALPAAGSALAVPPQGDWTAVTVPDRGDVIILSPTGTVTRTIDAGGRPTAVAADDTRIAVVDASQSSLTMFGAANGAKQEAIRAGDGAVTVTAGGTGRFMVVDARDGELLVFETGPVILRQRHPVAGTPFGAAYDPTRRTLWVAVTQRNEIVGYDLSGGTPREVARHPSVRLPVAVSVDPRSGKVAVAGSAEGLVQRIGS</sequence>
<dbReference type="PANTHER" id="PTHR47197:SF3">
    <property type="entry name" value="DIHYDRO-HEME D1 DEHYDROGENASE"/>
    <property type="match status" value="1"/>
</dbReference>
<evidence type="ECO:0000256" key="2">
    <source>
        <dbReference type="SAM" id="SignalP"/>
    </source>
</evidence>
<dbReference type="SUPFAM" id="SSF75011">
    <property type="entry name" value="3-carboxy-cis,cis-mucoante lactonizing enzyme"/>
    <property type="match status" value="1"/>
</dbReference>
<accession>A0ABY5ZDQ1</accession>
<proteinExistence type="predicted"/>
<feature type="compositionally biased region" description="Low complexity" evidence="1">
    <location>
        <begin position="122"/>
        <end position="155"/>
    </location>
</feature>
<protein>
    <recommendedName>
        <fullName evidence="5">Lipoprotein</fullName>
    </recommendedName>
</protein>
<dbReference type="InterPro" id="IPR051200">
    <property type="entry name" value="Host-pathogen_enzymatic-act"/>
</dbReference>
<evidence type="ECO:0000313" key="3">
    <source>
        <dbReference type="EMBL" id="UWZ39799.1"/>
    </source>
</evidence>
<gene>
    <name evidence="3" type="ORF">Drose_17200</name>
</gene>
<reference evidence="3" key="1">
    <citation type="submission" date="2021-04" db="EMBL/GenBank/DDBJ databases">
        <title>Biosynthetic gene clusters of Dactylosporangioum roseum.</title>
        <authorList>
            <person name="Hartkoorn R.C."/>
            <person name="Beaudoing E."/>
            <person name="Hot D."/>
            <person name="Moureu S."/>
        </authorList>
    </citation>
    <scope>NUCLEOTIDE SEQUENCE</scope>
    <source>
        <strain evidence="3">NRRL B-16295</strain>
    </source>
</reference>
<keyword evidence="2" id="KW-0732">Signal</keyword>
<organism evidence="3 4">
    <name type="scientific">Dactylosporangium roseum</name>
    <dbReference type="NCBI Taxonomy" id="47989"/>
    <lineage>
        <taxon>Bacteria</taxon>
        <taxon>Bacillati</taxon>
        <taxon>Actinomycetota</taxon>
        <taxon>Actinomycetes</taxon>
        <taxon>Micromonosporales</taxon>
        <taxon>Micromonosporaceae</taxon>
        <taxon>Dactylosporangium</taxon>
    </lineage>
</organism>
<evidence type="ECO:0000256" key="1">
    <source>
        <dbReference type="SAM" id="MobiDB-lite"/>
    </source>
</evidence>
<dbReference type="PROSITE" id="PS51257">
    <property type="entry name" value="PROKAR_LIPOPROTEIN"/>
    <property type="match status" value="1"/>
</dbReference>
<evidence type="ECO:0000313" key="4">
    <source>
        <dbReference type="Proteomes" id="UP001058271"/>
    </source>
</evidence>